<keyword evidence="2" id="KW-1185">Reference proteome</keyword>
<dbReference type="InterPro" id="IPR050155">
    <property type="entry name" value="HAD-like_hydrolase_sf"/>
</dbReference>
<dbReference type="Gene3D" id="1.10.150.240">
    <property type="entry name" value="Putative phosphatase, domain 2"/>
    <property type="match status" value="1"/>
</dbReference>
<evidence type="ECO:0000313" key="1">
    <source>
        <dbReference type="EMBL" id="KAF2725296.1"/>
    </source>
</evidence>
<proteinExistence type="predicted"/>
<name>A0A9P4UU05_9PEZI</name>
<evidence type="ECO:0000313" key="2">
    <source>
        <dbReference type="Proteomes" id="UP000799441"/>
    </source>
</evidence>
<sequence>MPPIKELLFDCDNTLVLSEDIAFEGCSQLANEILEKYGIPDRYDGPTLMHEFVGLGFRGQMQRLQAKYGFTMGHNEAESYADRELETICKNLVQKCEPCEGVDDVLAKLKQDGKYGMTIVSSSAMPRVEASIKKTGQDKYFPQGRVFSAASSLSPPSSKPDPAIYLFACAKLGADVRECVAIEDSKSGATAAKNAGIPLMGYVGPYLAEGGKEKQEEMARYLKEELGAITIMYHWSEFWEKLKEVEAAP</sequence>
<dbReference type="Gene3D" id="3.40.50.1000">
    <property type="entry name" value="HAD superfamily/HAD-like"/>
    <property type="match status" value="1"/>
</dbReference>
<dbReference type="EMBL" id="MU003768">
    <property type="protein sequence ID" value="KAF2725296.1"/>
    <property type="molecule type" value="Genomic_DNA"/>
</dbReference>
<dbReference type="PANTHER" id="PTHR43434">
    <property type="entry name" value="PHOSPHOGLYCOLATE PHOSPHATASE"/>
    <property type="match status" value="1"/>
</dbReference>
<dbReference type="GO" id="GO:0008967">
    <property type="term" value="F:phosphoglycolate phosphatase activity"/>
    <property type="evidence" value="ECO:0007669"/>
    <property type="project" value="TreeGrafter"/>
</dbReference>
<dbReference type="NCBIfam" id="TIGR01509">
    <property type="entry name" value="HAD-SF-IA-v3"/>
    <property type="match status" value="1"/>
</dbReference>
<dbReference type="InterPro" id="IPR006439">
    <property type="entry name" value="HAD-SF_hydro_IA"/>
</dbReference>
<organism evidence="1 2">
    <name type="scientific">Polychaeton citri CBS 116435</name>
    <dbReference type="NCBI Taxonomy" id="1314669"/>
    <lineage>
        <taxon>Eukaryota</taxon>
        <taxon>Fungi</taxon>
        <taxon>Dikarya</taxon>
        <taxon>Ascomycota</taxon>
        <taxon>Pezizomycotina</taxon>
        <taxon>Dothideomycetes</taxon>
        <taxon>Dothideomycetidae</taxon>
        <taxon>Capnodiales</taxon>
        <taxon>Capnodiaceae</taxon>
        <taxon>Polychaeton</taxon>
    </lineage>
</organism>
<dbReference type="GO" id="GO:0005829">
    <property type="term" value="C:cytosol"/>
    <property type="evidence" value="ECO:0007669"/>
    <property type="project" value="TreeGrafter"/>
</dbReference>
<dbReference type="Pfam" id="PF00702">
    <property type="entry name" value="Hydrolase"/>
    <property type="match status" value="1"/>
</dbReference>
<comment type="caution">
    <text evidence="1">The sequence shown here is derived from an EMBL/GenBank/DDBJ whole genome shotgun (WGS) entry which is preliminary data.</text>
</comment>
<dbReference type="OrthoDB" id="2107174at2759"/>
<dbReference type="Proteomes" id="UP000799441">
    <property type="component" value="Unassembled WGS sequence"/>
</dbReference>
<gene>
    <name evidence="1" type="ORF">K431DRAFT_281244</name>
</gene>
<protein>
    <submittedName>
        <fullName evidence="1">Phosphoglycolate phosphatase</fullName>
    </submittedName>
</protein>
<dbReference type="SFLD" id="SFLDS00003">
    <property type="entry name" value="Haloacid_Dehalogenase"/>
    <property type="match status" value="1"/>
</dbReference>
<dbReference type="SFLD" id="SFLDG01129">
    <property type="entry name" value="C1.5:_HAD__Beta-PGM__Phosphata"/>
    <property type="match status" value="1"/>
</dbReference>
<dbReference type="InterPro" id="IPR036412">
    <property type="entry name" value="HAD-like_sf"/>
</dbReference>
<dbReference type="InterPro" id="IPR023198">
    <property type="entry name" value="PGP-like_dom2"/>
</dbReference>
<dbReference type="GO" id="GO:0006281">
    <property type="term" value="P:DNA repair"/>
    <property type="evidence" value="ECO:0007669"/>
    <property type="project" value="TreeGrafter"/>
</dbReference>
<reference evidence="1" key="1">
    <citation type="journal article" date="2020" name="Stud. Mycol.">
        <title>101 Dothideomycetes genomes: a test case for predicting lifestyles and emergence of pathogens.</title>
        <authorList>
            <person name="Haridas S."/>
            <person name="Albert R."/>
            <person name="Binder M."/>
            <person name="Bloem J."/>
            <person name="Labutti K."/>
            <person name="Salamov A."/>
            <person name="Andreopoulos B."/>
            <person name="Baker S."/>
            <person name="Barry K."/>
            <person name="Bills G."/>
            <person name="Bluhm B."/>
            <person name="Cannon C."/>
            <person name="Castanera R."/>
            <person name="Culley D."/>
            <person name="Daum C."/>
            <person name="Ezra D."/>
            <person name="Gonzalez J."/>
            <person name="Henrissat B."/>
            <person name="Kuo A."/>
            <person name="Liang C."/>
            <person name="Lipzen A."/>
            <person name="Lutzoni F."/>
            <person name="Magnuson J."/>
            <person name="Mondo S."/>
            <person name="Nolan M."/>
            <person name="Ohm R."/>
            <person name="Pangilinan J."/>
            <person name="Park H.-J."/>
            <person name="Ramirez L."/>
            <person name="Alfaro M."/>
            <person name="Sun H."/>
            <person name="Tritt A."/>
            <person name="Yoshinaga Y."/>
            <person name="Zwiers L.-H."/>
            <person name="Turgeon B."/>
            <person name="Goodwin S."/>
            <person name="Spatafora J."/>
            <person name="Crous P."/>
            <person name="Grigoriev I."/>
        </authorList>
    </citation>
    <scope>NUCLEOTIDE SEQUENCE</scope>
    <source>
        <strain evidence="1">CBS 116435</strain>
    </source>
</reference>
<dbReference type="SUPFAM" id="SSF56784">
    <property type="entry name" value="HAD-like"/>
    <property type="match status" value="1"/>
</dbReference>
<dbReference type="AlphaFoldDB" id="A0A9P4UU05"/>
<accession>A0A9P4UU05</accession>
<dbReference type="PANTHER" id="PTHR43434:SF1">
    <property type="entry name" value="PHOSPHOGLYCOLATE PHOSPHATASE"/>
    <property type="match status" value="1"/>
</dbReference>
<dbReference type="InterPro" id="IPR023214">
    <property type="entry name" value="HAD_sf"/>
</dbReference>